<evidence type="ECO:0000313" key="3">
    <source>
        <dbReference type="Proteomes" id="UP000627446"/>
    </source>
</evidence>
<dbReference type="InterPro" id="IPR038726">
    <property type="entry name" value="PDDEXK_AddAB-type"/>
</dbReference>
<protein>
    <submittedName>
        <fullName evidence="2">PD-(D/E)XK nuclease family protein</fullName>
    </submittedName>
</protein>
<gene>
    <name evidence="2" type="ORF">H8K36_03400</name>
</gene>
<keyword evidence="3" id="KW-1185">Reference proteome</keyword>
<evidence type="ECO:0000313" key="2">
    <source>
        <dbReference type="EMBL" id="MBC3880408.1"/>
    </source>
</evidence>
<dbReference type="Gene3D" id="3.90.320.10">
    <property type="match status" value="1"/>
</dbReference>
<dbReference type="InterPro" id="IPR011604">
    <property type="entry name" value="PDDEXK-like_dom_sf"/>
</dbReference>
<dbReference type="Gene3D" id="3.40.50.300">
    <property type="entry name" value="P-loop containing nucleotide triphosphate hydrolases"/>
    <property type="match status" value="1"/>
</dbReference>
<dbReference type="SUPFAM" id="SSF52540">
    <property type="entry name" value="P-loop containing nucleoside triphosphate hydrolases"/>
    <property type="match status" value="1"/>
</dbReference>
<dbReference type="Gene3D" id="1.10.486.10">
    <property type="entry name" value="PCRA, domain 4"/>
    <property type="match status" value="1"/>
</dbReference>
<dbReference type="InterPro" id="IPR027417">
    <property type="entry name" value="P-loop_NTPase"/>
</dbReference>
<dbReference type="AlphaFoldDB" id="A0A923HL76"/>
<organism evidence="2 3">
    <name type="scientific">Undibacterium nitidum</name>
    <dbReference type="NCBI Taxonomy" id="2762298"/>
    <lineage>
        <taxon>Bacteria</taxon>
        <taxon>Pseudomonadati</taxon>
        <taxon>Pseudomonadota</taxon>
        <taxon>Betaproteobacteria</taxon>
        <taxon>Burkholderiales</taxon>
        <taxon>Oxalobacteraceae</taxon>
        <taxon>Undibacterium</taxon>
    </lineage>
</organism>
<feature type="domain" description="PD-(D/E)XK endonuclease-like" evidence="1">
    <location>
        <begin position="691"/>
        <end position="961"/>
    </location>
</feature>
<accession>A0A923HL76</accession>
<proteinExistence type="predicted"/>
<sequence>MTRTLQLIPVSASFWQQVASAFLEKANKNAIAQATAKRMQADLFAPADESTTNSRIVHDYAHLRVVVPTFEHAQVFLKALQQAIGTHFIPPRILTMFAWTGQQAPLAVNVSGDSQRLMSLYGELRQHEWLKKLFGARSNTDLLPLAQTLLNLSDELTQVWLPKVLDANGTISPEKMVDTWQQALAQLPLPVQKMVSDESQLVWTLWQGQLDQHDHNVQLLQKMLVIAAQAEEELFWISPTMPNAMEEAFLQAYKRTVHVMSIDWNAKALPRQVLSAWPRITGEPTDEKLSSRSTDSNSVSPEFCWSRLRLCDAASLEDEAVQAAQTIIEWLQAGKQEIAVIAQDRVVSRRLRALLERAGVFVADETGWKLSTTRAAAGVASWFDVVATRADSLVLLDFLKSPFLSVFESDLIATDGKVLAEADKADLVMEIELVLRRHNVVGAWDAVLSALETHPAARQWIAKIARLAHSYGASASASRRNLKDWTSLSLQTFEELGLLGNLQSDIAGAQLIQMLQALASECESITLQFNFSEWRAFIQLQMENTAFKFSHHDQRVLMLPLNGARLRRFDAVYLIGGDARHLPSKPQETLFFTNAVRRECGLVSREERQLQQLRDFAEVLLTNDEVVLSWQSQNNGELNAVSPWIEQINLDLARRGEPQLHLKKQELTARHLSYTPVAQPLPTAAELLPQTLSASGLSSLIACPYQFFASRMLKLAALDELNDMPEKRDYGDWLHAILKNYHDHLTQHQIALQADRVSILRDISATWFKRVLKHSPAALGYSMRWEKVIPAYVDWANQREADGWQYIFGEVWAEQKLSWGEGEILLRGRLDRIDQRLLDNGDQELAVLDYKTKNKRSLDKRVKSFEDHQLAFYGLLLPVIPSENKNDEKQYLDPVDTANYVALELEKDKTGDVEAGNYQQWKNELKKTIETNMHAIQRGHALPANGVESACQYCEMRGLCRKGAW</sequence>
<reference evidence="2" key="1">
    <citation type="submission" date="2020-08" db="EMBL/GenBank/DDBJ databases">
        <title>Novel species isolated from subtropical streams in China.</title>
        <authorList>
            <person name="Lu H."/>
        </authorList>
    </citation>
    <scope>NUCLEOTIDE SEQUENCE</scope>
    <source>
        <strain evidence="2">LX22W</strain>
    </source>
</reference>
<dbReference type="Pfam" id="PF12705">
    <property type="entry name" value="PDDEXK_1"/>
    <property type="match status" value="1"/>
</dbReference>
<name>A0A923HL76_9BURK</name>
<evidence type="ECO:0000259" key="1">
    <source>
        <dbReference type="Pfam" id="PF12705"/>
    </source>
</evidence>
<dbReference type="Proteomes" id="UP000627446">
    <property type="component" value="Unassembled WGS sequence"/>
</dbReference>
<comment type="caution">
    <text evidence="2">The sequence shown here is derived from an EMBL/GenBank/DDBJ whole genome shotgun (WGS) entry which is preliminary data.</text>
</comment>
<dbReference type="EMBL" id="JACOFZ010000001">
    <property type="protein sequence ID" value="MBC3880408.1"/>
    <property type="molecule type" value="Genomic_DNA"/>
</dbReference>
<dbReference type="RefSeq" id="WP_186915076.1">
    <property type="nucleotide sequence ID" value="NZ_JACOFZ010000001.1"/>
</dbReference>